<keyword evidence="14" id="KW-1185">Reference proteome</keyword>
<dbReference type="NCBIfam" id="TIGR01726">
    <property type="entry name" value="HEQRo_perm_3TM"/>
    <property type="match status" value="1"/>
</dbReference>
<dbReference type="PANTHER" id="PTHR30614:SF20">
    <property type="entry name" value="GLUTAMINE TRANSPORT SYSTEM PERMEASE PROTEIN GLNP"/>
    <property type="match status" value="1"/>
</dbReference>
<feature type="domain" description="ABC transmembrane type-1" evidence="12">
    <location>
        <begin position="26"/>
        <end position="213"/>
    </location>
</feature>
<comment type="similarity">
    <text evidence="3">Belongs to the binding-protein-dependent transport system permease family. HisMQ subfamily.</text>
</comment>
<dbReference type="Pfam" id="PF00528">
    <property type="entry name" value="BPD_transp_1"/>
    <property type="match status" value="1"/>
</dbReference>
<dbReference type="RefSeq" id="WP_323722152.1">
    <property type="nucleotide sequence ID" value="NZ_CP110343.1"/>
</dbReference>
<feature type="transmembrane region" description="Helical" evidence="11">
    <location>
        <begin position="20"/>
        <end position="50"/>
    </location>
</feature>
<accession>A0ABZ0UPZ5</accession>
<protein>
    <recommendedName>
        <fullName evidence="4">Putative glutamine transport system permease protein GlnP</fullName>
    </recommendedName>
</protein>
<evidence type="ECO:0000259" key="12">
    <source>
        <dbReference type="PROSITE" id="PS50928"/>
    </source>
</evidence>
<evidence type="ECO:0000313" key="13">
    <source>
        <dbReference type="EMBL" id="WPX98181.1"/>
    </source>
</evidence>
<organism evidence="13 14">
    <name type="scientific">Candidatus Fokinia crypta</name>
    <dbReference type="NCBI Taxonomy" id="1920990"/>
    <lineage>
        <taxon>Bacteria</taxon>
        <taxon>Pseudomonadati</taxon>
        <taxon>Pseudomonadota</taxon>
        <taxon>Alphaproteobacteria</taxon>
        <taxon>Rickettsiales</taxon>
        <taxon>Candidatus Midichloriaceae</taxon>
        <taxon>Candidatus Fokinia</taxon>
    </lineage>
</organism>
<gene>
    <name evidence="13" type="ORF">Fokcrypt_00723</name>
</gene>
<dbReference type="EMBL" id="CP110343">
    <property type="protein sequence ID" value="WPX98181.1"/>
    <property type="molecule type" value="Genomic_DNA"/>
</dbReference>
<dbReference type="PANTHER" id="PTHR30614">
    <property type="entry name" value="MEMBRANE COMPONENT OF AMINO ACID ABC TRANSPORTER"/>
    <property type="match status" value="1"/>
</dbReference>
<evidence type="ECO:0000256" key="10">
    <source>
        <dbReference type="ARBA" id="ARBA00023136"/>
    </source>
</evidence>
<evidence type="ECO:0000256" key="5">
    <source>
        <dbReference type="ARBA" id="ARBA00022448"/>
    </source>
</evidence>
<name>A0ABZ0UPZ5_9RICK</name>
<feature type="transmembrane region" description="Helical" evidence="11">
    <location>
        <begin position="195"/>
        <end position="213"/>
    </location>
</feature>
<dbReference type="InterPro" id="IPR000515">
    <property type="entry name" value="MetI-like"/>
</dbReference>
<evidence type="ECO:0000256" key="6">
    <source>
        <dbReference type="ARBA" id="ARBA00022475"/>
    </source>
</evidence>
<comment type="function">
    <text evidence="1">Part of the binding-protein-dependent transport system for glutamine; probably responsible for the translocation of the substrate across the membrane.</text>
</comment>
<evidence type="ECO:0000256" key="2">
    <source>
        <dbReference type="ARBA" id="ARBA00004429"/>
    </source>
</evidence>
<proteinExistence type="inferred from homology"/>
<keyword evidence="9 11" id="KW-1133">Transmembrane helix</keyword>
<evidence type="ECO:0000313" key="14">
    <source>
        <dbReference type="Proteomes" id="UP001325140"/>
    </source>
</evidence>
<dbReference type="Gene3D" id="1.10.3720.10">
    <property type="entry name" value="MetI-like"/>
    <property type="match status" value="1"/>
</dbReference>
<reference evidence="13" key="1">
    <citation type="submission" date="2022-10" db="EMBL/GenBank/DDBJ databases">
        <title>Host association and intracellularity evolved multiple times independently in the Rickettsiales.</title>
        <authorList>
            <person name="Castelli M."/>
            <person name="Nardi T."/>
            <person name="Gammuto L."/>
            <person name="Bellinzona G."/>
            <person name="Sabaneyeva E."/>
            <person name="Potekhin A."/>
            <person name="Serra V."/>
            <person name="Petroni G."/>
            <person name="Sassera D."/>
        </authorList>
    </citation>
    <scope>NUCLEOTIDE SEQUENCE [LARGE SCALE GENOMIC DNA]</scope>
    <source>
        <strain evidence="13">US_Bl 11III1</strain>
    </source>
</reference>
<evidence type="ECO:0000256" key="9">
    <source>
        <dbReference type="ARBA" id="ARBA00022989"/>
    </source>
</evidence>
<keyword evidence="5 11" id="KW-0813">Transport</keyword>
<dbReference type="SUPFAM" id="SSF161098">
    <property type="entry name" value="MetI-like"/>
    <property type="match status" value="1"/>
</dbReference>
<dbReference type="InterPro" id="IPR043429">
    <property type="entry name" value="ArtM/GltK/GlnP/TcyL/YhdX-like"/>
</dbReference>
<keyword evidence="10 11" id="KW-0472">Membrane</keyword>
<dbReference type="PROSITE" id="PS50928">
    <property type="entry name" value="ABC_TM1"/>
    <property type="match status" value="1"/>
</dbReference>
<evidence type="ECO:0000256" key="4">
    <source>
        <dbReference type="ARBA" id="ARBA00016506"/>
    </source>
</evidence>
<keyword evidence="8" id="KW-0029">Amino-acid transport</keyword>
<evidence type="ECO:0000256" key="7">
    <source>
        <dbReference type="ARBA" id="ARBA00022692"/>
    </source>
</evidence>
<dbReference type="CDD" id="cd06261">
    <property type="entry name" value="TM_PBP2"/>
    <property type="match status" value="1"/>
</dbReference>
<evidence type="ECO:0000256" key="11">
    <source>
        <dbReference type="RuleBase" id="RU363032"/>
    </source>
</evidence>
<feature type="transmembrane region" description="Helical" evidence="11">
    <location>
        <begin position="62"/>
        <end position="83"/>
    </location>
</feature>
<dbReference type="InterPro" id="IPR010065">
    <property type="entry name" value="AA_ABC_transptr_permease_3TM"/>
</dbReference>
<evidence type="ECO:0000256" key="3">
    <source>
        <dbReference type="ARBA" id="ARBA00010072"/>
    </source>
</evidence>
<dbReference type="InterPro" id="IPR035906">
    <property type="entry name" value="MetI-like_sf"/>
</dbReference>
<comment type="subcellular location">
    <subcellularLocation>
        <location evidence="2">Cell inner membrane</location>
        <topology evidence="2">Multi-pass membrane protein</topology>
    </subcellularLocation>
    <subcellularLocation>
        <location evidence="11">Cell membrane</location>
        <topology evidence="11">Multi-pass membrane protein</topology>
    </subcellularLocation>
</comment>
<evidence type="ECO:0000256" key="8">
    <source>
        <dbReference type="ARBA" id="ARBA00022970"/>
    </source>
</evidence>
<evidence type="ECO:0000256" key="1">
    <source>
        <dbReference type="ARBA" id="ARBA00003159"/>
    </source>
</evidence>
<keyword evidence="7 11" id="KW-0812">Transmembrane</keyword>
<dbReference type="Proteomes" id="UP001325140">
    <property type="component" value="Chromosome"/>
</dbReference>
<keyword evidence="6" id="KW-1003">Cell membrane</keyword>
<sequence length="221" mass="24637">MLALLLHSNAMQDEFLPKILFIGAGILLTLKLLFVSFTIGLFLGTLLAILRFNGIFSRSIDIFVSFVRGSPMILQLSFMYFVIPQVTGFSMEAESAGFITLGINSAAYIAEIVRSGINSIPSGQFEASAALQIPVSFMWRDIILPQVLRNIFPALTNEIITLLKETALIATLGGMEIMRRAQIIGAEEFSYFEPLVVAGLYYYTLVLLIEFFSKKIEKRLF</sequence>